<dbReference type="InterPro" id="IPR004843">
    <property type="entry name" value="Calcineurin-like_PHP"/>
</dbReference>
<name>A0ABW5PNA1_9BACI</name>
<dbReference type="PRINTS" id="PR01607">
    <property type="entry name" value="APYRASEFAMLY"/>
</dbReference>
<evidence type="ECO:0000256" key="9">
    <source>
        <dbReference type="ARBA" id="ARBA00022801"/>
    </source>
</evidence>
<comment type="caution">
    <text evidence="14">The sequence shown here is derived from an EMBL/GenBank/DDBJ whole genome shotgun (WGS) entry which is preliminary data.</text>
</comment>
<dbReference type="PROSITE" id="PS00785">
    <property type="entry name" value="5_NUCLEOTIDASE_1"/>
    <property type="match status" value="1"/>
</dbReference>
<evidence type="ECO:0000256" key="11">
    <source>
        <dbReference type="RuleBase" id="RU362119"/>
    </source>
</evidence>
<dbReference type="PANTHER" id="PTHR11575">
    <property type="entry name" value="5'-NUCLEOTIDASE-RELATED"/>
    <property type="match status" value="1"/>
</dbReference>
<dbReference type="Gene3D" id="3.90.780.10">
    <property type="entry name" value="5'-Nucleotidase, C-terminal domain"/>
    <property type="match status" value="1"/>
</dbReference>
<evidence type="ECO:0000256" key="2">
    <source>
        <dbReference type="ARBA" id="ARBA00001730"/>
    </source>
</evidence>
<evidence type="ECO:0000256" key="10">
    <source>
        <dbReference type="ARBA" id="ARBA00023268"/>
    </source>
</evidence>
<evidence type="ECO:0000259" key="12">
    <source>
        <dbReference type="Pfam" id="PF00149"/>
    </source>
</evidence>
<keyword evidence="15" id="KW-1185">Reference proteome</keyword>
<proteinExistence type="inferred from homology"/>
<dbReference type="InterPro" id="IPR036907">
    <property type="entry name" value="5'-Nucleotdase_C_sf"/>
</dbReference>
<dbReference type="Proteomes" id="UP001597458">
    <property type="component" value="Unassembled WGS sequence"/>
</dbReference>
<dbReference type="Pfam" id="PF02872">
    <property type="entry name" value="5_nucleotid_C"/>
    <property type="match status" value="1"/>
</dbReference>
<dbReference type="InterPro" id="IPR029052">
    <property type="entry name" value="Metallo-depent_PP-like"/>
</dbReference>
<dbReference type="InterPro" id="IPR041827">
    <property type="entry name" value="CpdB_N"/>
</dbReference>
<evidence type="ECO:0000256" key="5">
    <source>
        <dbReference type="ARBA" id="ARBA00006654"/>
    </source>
</evidence>
<keyword evidence="9 11" id="KW-0378">Hydrolase</keyword>
<dbReference type="Gene3D" id="3.60.21.10">
    <property type="match status" value="1"/>
</dbReference>
<dbReference type="RefSeq" id="WP_141189771.1">
    <property type="nucleotide sequence ID" value="NZ_JBHUMR010000007.1"/>
</dbReference>
<dbReference type="InterPro" id="IPR006146">
    <property type="entry name" value="5'-Nucleotdase_CS"/>
</dbReference>
<organism evidence="14 15">
    <name type="scientific">Terrilactibacillus laevilacticus</name>
    <dbReference type="NCBI Taxonomy" id="1380157"/>
    <lineage>
        <taxon>Bacteria</taxon>
        <taxon>Bacillati</taxon>
        <taxon>Bacillota</taxon>
        <taxon>Bacilli</taxon>
        <taxon>Bacillales</taxon>
        <taxon>Bacillaceae</taxon>
        <taxon>Terrilactibacillus</taxon>
    </lineage>
</organism>
<comment type="similarity">
    <text evidence="5 11">Belongs to the 5'-nucleotidase family.</text>
</comment>
<dbReference type="InterPro" id="IPR006179">
    <property type="entry name" value="5_nucleotidase/apyrase"/>
</dbReference>
<protein>
    <submittedName>
        <fullName evidence="14">Bifunctional metallophosphatase/5'-nucleotidase</fullName>
    </submittedName>
</protein>
<reference evidence="15" key="1">
    <citation type="journal article" date="2019" name="Int. J. Syst. Evol. Microbiol.">
        <title>The Global Catalogue of Microorganisms (GCM) 10K type strain sequencing project: providing services to taxonomists for standard genome sequencing and annotation.</title>
        <authorList>
            <consortium name="The Broad Institute Genomics Platform"/>
            <consortium name="The Broad Institute Genome Sequencing Center for Infectious Disease"/>
            <person name="Wu L."/>
            <person name="Ma J."/>
        </authorList>
    </citation>
    <scope>NUCLEOTIDE SEQUENCE [LARGE SCALE GENOMIC DNA]</scope>
    <source>
        <strain evidence="15">TISTR 2241</strain>
    </source>
</reference>
<evidence type="ECO:0000256" key="8">
    <source>
        <dbReference type="ARBA" id="ARBA00022741"/>
    </source>
</evidence>
<evidence type="ECO:0000256" key="4">
    <source>
        <dbReference type="ARBA" id="ARBA00004196"/>
    </source>
</evidence>
<dbReference type="Pfam" id="PF00149">
    <property type="entry name" value="Metallophos"/>
    <property type="match status" value="1"/>
</dbReference>
<dbReference type="SUPFAM" id="SSF55816">
    <property type="entry name" value="5'-nucleotidase (syn. UDP-sugar hydrolase), C-terminal domain"/>
    <property type="match status" value="1"/>
</dbReference>
<sequence>MKQMKLVILETSDIHGHIFPIQYANNNYEHSGLGKIASIIKKQREKNDHVLLIDNGDLIQGTPLTYHYARLNHEKPNPMIVLANQLDYDAAIFGNHEFNYGQCLLQKAVDESRFPWLSANILNLETKEPYYGTPYIIKTYENMKIGILGLTTHYIPNWEKPEHINNMEFEDVVVSAKKWVSYLRNQLQVDVVVVSYHGGFESDLDSGRPTETLTGENQGYRLCTEVSGIDVLLTGHQHRKIEKKEVNGVVVVQPGCNGTHLAKVTLELEKTSDGVRILSKESKLLPVEDVKEDQELLENVSEYESETQKWLDQPIGKIDGDMTVKDPMKIRIQDNPLIEFINRVQMEAAGVDISNTALFDNKSPGFREFVTMRDVVSNYIYPNTLKVIRISGQDIKDGLERSAGYFKTYNGKEIEVSTTFTTPKPQHYNYDMWEGIDYIIDISKPVGERITKLEYKGAPLDLSGEFDVVMNNYRSGGAGDYPMYKGKPVIKDIPIDVSELIANYILDRKVVKATVNHNWKVVY</sequence>
<evidence type="ECO:0000256" key="6">
    <source>
        <dbReference type="ARBA" id="ARBA00022723"/>
    </source>
</evidence>
<dbReference type="CDD" id="cd07410">
    <property type="entry name" value="MPP_CpdB_N"/>
    <property type="match status" value="1"/>
</dbReference>
<dbReference type="InterPro" id="IPR008334">
    <property type="entry name" value="5'-Nucleotdase_C"/>
</dbReference>
<feature type="domain" description="Calcineurin-like phosphoesterase" evidence="12">
    <location>
        <begin position="8"/>
        <end position="239"/>
    </location>
</feature>
<keyword evidence="7" id="KW-0732">Signal</keyword>
<dbReference type="PANTHER" id="PTHR11575:SF6">
    <property type="entry name" value="2',3'-CYCLIC-NUCLEOTIDE 2'-PHOSPHODIESTERASE_3'-NUCLEOTIDASE"/>
    <property type="match status" value="1"/>
</dbReference>
<dbReference type="EMBL" id="JBHUMR010000007">
    <property type="protein sequence ID" value="MFD2616339.1"/>
    <property type="molecule type" value="Genomic_DNA"/>
</dbReference>
<keyword evidence="6" id="KW-0479">Metal-binding</keyword>
<comment type="catalytic activity">
    <reaction evidence="2">
        <text>a nucleoside 2',3'-cyclic phosphate + H2O = a nucleoside 3'-phosphate + H(+)</text>
        <dbReference type="Rhea" id="RHEA:19621"/>
        <dbReference type="ChEBI" id="CHEBI:15377"/>
        <dbReference type="ChEBI" id="CHEBI:15378"/>
        <dbReference type="ChEBI" id="CHEBI:66949"/>
        <dbReference type="ChEBI" id="CHEBI:66954"/>
        <dbReference type="EC" id="3.1.4.16"/>
    </reaction>
</comment>
<comment type="subcellular location">
    <subcellularLocation>
        <location evidence="4">Cell envelope</location>
    </subcellularLocation>
</comment>
<evidence type="ECO:0000256" key="3">
    <source>
        <dbReference type="ARBA" id="ARBA00001968"/>
    </source>
</evidence>
<gene>
    <name evidence="14" type="ORF">ACFSTF_03290</name>
</gene>
<keyword evidence="10" id="KW-0511">Multifunctional enzyme</keyword>
<keyword evidence="8 11" id="KW-0547">Nucleotide-binding</keyword>
<evidence type="ECO:0000259" key="13">
    <source>
        <dbReference type="Pfam" id="PF02872"/>
    </source>
</evidence>
<accession>A0ABW5PNA1</accession>
<evidence type="ECO:0000256" key="1">
    <source>
        <dbReference type="ARBA" id="ARBA00000527"/>
    </source>
</evidence>
<comment type="catalytic activity">
    <reaction evidence="1">
        <text>a ribonucleoside 3'-phosphate + H2O = a ribonucleoside + phosphate</text>
        <dbReference type="Rhea" id="RHEA:10144"/>
        <dbReference type="ChEBI" id="CHEBI:13197"/>
        <dbReference type="ChEBI" id="CHEBI:15377"/>
        <dbReference type="ChEBI" id="CHEBI:18254"/>
        <dbReference type="ChEBI" id="CHEBI:43474"/>
        <dbReference type="EC" id="3.1.3.6"/>
    </reaction>
</comment>
<feature type="domain" description="5'-Nucleotidase C-terminal" evidence="13">
    <location>
        <begin position="327"/>
        <end position="485"/>
    </location>
</feature>
<comment type="cofactor">
    <cofactor evidence="3">
        <name>a divalent metal cation</name>
        <dbReference type="ChEBI" id="CHEBI:60240"/>
    </cofactor>
</comment>
<evidence type="ECO:0000313" key="14">
    <source>
        <dbReference type="EMBL" id="MFD2616339.1"/>
    </source>
</evidence>
<evidence type="ECO:0000256" key="7">
    <source>
        <dbReference type="ARBA" id="ARBA00022729"/>
    </source>
</evidence>
<evidence type="ECO:0000313" key="15">
    <source>
        <dbReference type="Proteomes" id="UP001597458"/>
    </source>
</evidence>
<dbReference type="SUPFAM" id="SSF56300">
    <property type="entry name" value="Metallo-dependent phosphatases"/>
    <property type="match status" value="1"/>
</dbReference>